<gene>
    <name evidence="12" type="ORF">L228DRAFT_252492</name>
</gene>
<feature type="domain" description="Plastocyanin-like" evidence="10">
    <location>
        <begin position="457"/>
        <end position="480"/>
    </location>
</feature>
<keyword evidence="4" id="KW-0560">Oxidoreductase</keyword>
<evidence type="ECO:0000256" key="2">
    <source>
        <dbReference type="ARBA" id="ARBA00022723"/>
    </source>
</evidence>
<protein>
    <submittedName>
        <fullName evidence="12">Multicopper oxidase</fullName>
    </submittedName>
</protein>
<dbReference type="OrthoDB" id="2121828at2759"/>
<feature type="signal peptide" evidence="8">
    <location>
        <begin position="1"/>
        <end position="24"/>
    </location>
</feature>
<feature type="chain" id="PRO_5007858878" evidence="8">
    <location>
        <begin position="25"/>
        <end position="586"/>
    </location>
</feature>
<dbReference type="PROSITE" id="PS00080">
    <property type="entry name" value="MULTICOPPER_OXIDASE2"/>
    <property type="match status" value="1"/>
</dbReference>
<dbReference type="InterPro" id="IPR045087">
    <property type="entry name" value="Cu-oxidase_fam"/>
</dbReference>
<evidence type="ECO:0000256" key="1">
    <source>
        <dbReference type="ARBA" id="ARBA00010609"/>
    </source>
</evidence>
<feature type="domain" description="Plastocyanin-like" evidence="11">
    <location>
        <begin position="33"/>
        <end position="149"/>
    </location>
</feature>
<evidence type="ECO:0000256" key="7">
    <source>
        <dbReference type="SAM" id="Phobius"/>
    </source>
</evidence>
<feature type="transmembrane region" description="Helical" evidence="7">
    <location>
        <begin position="537"/>
        <end position="559"/>
    </location>
</feature>
<accession>A0A165HUC4</accession>
<dbReference type="GeneID" id="28898826"/>
<reference evidence="12 13" key="1">
    <citation type="journal article" date="2016" name="Fungal Biol.">
        <title>The genome of Xylona heveae provides a window into fungal endophytism.</title>
        <authorList>
            <person name="Gazis R."/>
            <person name="Kuo A."/>
            <person name="Riley R."/>
            <person name="LaButti K."/>
            <person name="Lipzen A."/>
            <person name="Lin J."/>
            <person name="Amirebrahimi M."/>
            <person name="Hesse C.N."/>
            <person name="Spatafora J.W."/>
            <person name="Henrissat B."/>
            <person name="Hainaut M."/>
            <person name="Grigoriev I.V."/>
            <person name="Hibbett D.S."/>
        </authorList>
    </citation>
    <scope>NUCLEOTIDE SEQUENCE [LARGE SCALE GENOMIC DNA]</scope>
    <source>
        <strain evidence="12 13">TC161</strain>
    </source>
</reference>
<feature type="domain" description="Plastocyanin-like" evidence="10">
    <location>
        <begin position="365"/>
        <end position="455"/>
    </location>
</feature>
<keyword evidence="5" id="KW-0186">Copper</keyword>
<evidence type="ECO:0000256" key="3">
    <source>
        <dbReference type="ARBA" id="ARBA00022729"/>
    </source>
</evidence>
<dbReference type="Pfam" id="PF00394">
    <property type="entry name" value="Cu-oxidase"/>
    <property type="match status" value="1"/>
</dbReference>
<dbReference type="InterPro" id="IPR011707">
    <property type="entry name" value="Cu-oxidase-like_N"/>
</dbReference>
<evidence type="ECO:0000256" key="5">
    <source>
        <dbReference type="ARBA" id="ARBA00023008"/>
    </source>
</evidence>
<dbReference type="OMA" id="WHSHTEH"/>
<keyword evidence="2" id="KW-0479">Metal-binding</keyword>
<dbReference type="FunCoup" id="A0A165HUC4">
    <property type="interactions" value="694"/>
</dbReference>
<dbReference type="InterPro" id="IPR008972">
    <property type="entry name" value="Cupredoxin"/>
</dbReference>
<dbReference type="GO" id="GO:0033573">
    <property type="term" value="C:high-affinity iron permease complex"/>
    <property type="evidence" value="ECO:0007669"/>
    <property type="project" value="EnsemblFungi"/>
</dbReference>
<dbReference type="Proteomes" id="UP000076632">
    <property type="component" value="Unassembled WGS sequence"/>
</dbReference>
<dbReference type="CDD" id="cd13877">
    <property type="entry name" value="CuRO_2_Fet3p_like"/>
    <property type="match status" value="1"/>
</dbReference>
<feature type="domain" description="Plastocyanin-like" evidence="9">
    <location>
        <begin position="158"/>
        <end position="305"/>
    </location>
</feature>
<dbReference type="InterPro" id="IPR011706">
    <property type="entry name" value="Cu-oxidase_C"/>
</dbReference>
<dbReference type="RefSeq" id="XP_018189490.1">
    <property type="nucleotide sequence ID" value="XM_018333689.1"/>
</dbReference>
<dbReference type="InParanoid" id="A0A165HUC4"/>
<dbReference type="EMBL" id="KV407456">
    <property type="protein sequence ID" value="KZF23935.1"/>
    <property type="molecule type" value="Genomic_DNA"/>
</dbReference>
<evidence type="ECO:0000313" key="12">
    <source>
        <dbReference type="EMBL" id="KZF23935.1"/>
    </source>
</evidence>
<dbReference type="InterPro" id="IPR033138">
    <property type="entry name" value="Cu_oxidase_CS"/>
</dbReference>
<dbReference type="GO" id="GO:0010106">
    <property type="term" value="P:cellular response to iron ion starvation"/>
    <property type="evidence" value="ECO:0007669"/>
    <property type="project" value="TreeGrafter"/>
</dbReference>
<evidence type="ECO:0000259" key="9">
    <source>
        <dbReference type="Pfam" id="PF00394"/>
    </source>
</evidence>
<dbReference type="Pfam" id="PF07732">
    <property type="entry name" value="Cu-oxidase_3"/>
    <property type="match status" value="1"/>
</dbReference>
<evidence type="ECO:0000256" key="4">
    <source>
        <dbReference type="ARBA" id="ARBA00023002"/>
    </source>
</evidence>
<evidence type="ECO:0000259" key="11">
    <source>
        <dbReference type="Pfam" id="PF07732"/>
    </source>
</evidence>
<evidence type="ECO:0000256" key="6">
    <source>
        <dbReference type="ARBA" id="ARBA00023180"/>
    </source>
</evidence>
<dbReference type="GO" id="GO:0005507">
    <property type="term" value="F:copper ion binding"/>
    <property type="evidence" value="ECO:0007669"/>
    <property type="project" value="InterPro"/>
</dbReference>
<keyword evidence="7" id="KW-0812">Transmembrane</keyword>
<dbReference type="GO" id="GO:0033215">
    <property type="term" value="P:reductive iron assimilation"/>
    <property type="evidence" value="ECO:0007669"/>
    <property type="project" value="EnsemblFungi"/>
</dbReference>
<dbReference type="PANTHER" id="PTHR11709:SF361">
    <property type="entry name" value="IRON TRANSPORT MULTICOPPER OXIDASE FET3"/>
    <property type="match status" value="1"/>
</dbReference>
<comment type="similarity">
    <text evidence="1">Belongs to the multicopper oxidase family.</text>
</comment>
<dbReference type="AlphaFoldDB" id="A0A165HUC4"/>
<name>A0A165HUC4_XYLHT</name>
<sequence>MALSLSNFLFAAALLPSLGGLARAATRNYDFNITWVTANPDGAKERPTIGINNQWPIPPITADVGDRVLVNVNNQLGNQSTSLHFHGLYMNGTTEMDGVVGVTQCSIAPGQSFLYNFTVDQPGTYWYHSHERGQYPDGLRGPLIVNDPKSPFKDDYDEEVVLTFSDWYHDQMPPLLKWFISYANPTGAEPVPDAALVNDTQNLTVSVEPGKTYFFRMINIGAFAGQYIWFEGHTMKVIEVDGIYTEPYETDMIYMGAAQRYGVLISMKNSTDANFPFVMSMDETLFDTVPDTLNPNATGWLVYDSKKDMPQAALLDDFAPLDDSLLVPHDHEKIFDHVDYSFNLDLTMDNLGDGANYAFFNGITYVPPKVPTLYSVLTTGPNATNPAIYGRNSHAFVLEKGQVVEIVLNNDDTGKHPFHLHGHAFQVAYRSTENVGNYNGSVPLIQTPMRRDTLVIIWLFHCHIEWHVASGLIATMIEAPLDIQKTISIPPEHYDTCKAKNIPTAGNAAGNTKNFLDLSGENISVKPLPAGFTARGIVALVFSCISAFLGLAAITWYGFGDLGKNELAAAQRRIREGGISLQDDNH</sequence>
<dbReference type="Gene3D" id="2.60.40.420">
    <property type="entry name" value="Cupredoxins - blue copper proteins"/>
    <property type="match status" value="3"/>
</dbReference>
<keyword evidence="7" id="KW-0472">Membrane</keyword>
<keyword evidence="13" id="KW-1185">Reference proteome</keyword>
<proteinExistence type="inferred from homology"/>
<keyword evidence="6" id="KW-0325">Glycoprotein</keyword>
<dbReference type="FunFam" id="2.60.40.420:FF:000025">
    <property type="entry name" value="FET5p Multicopper oxidase"/>
    <property type="match status" value="1"/>
</dbReference>
<keyword evidence="3 8" id="KW-0732">Signal</keyword>
<organism evidence="12 13">
    <name type="scientific">Xylona heveae (strain CBS 132557 / TC161)</name>
    <dbReference type="NCBI Taxonomy" id="1328760"/>
    <lineage>
        <taxon>Eukaryota</taxon>
        <taxon>Fungi</taxon>
        <taxon>Dikarya</taxon>
        <taxon>Ascomycota</taxon>
        <taxon>Pezizomycotina</taxon>
        <taxon>Xylonomycetes</taxon>
        <taxon>Xylonales</taxon>
        <taxon>Xylonaceae</taxon>
        <taxon>Xylona</taxon>
    </lineage>
</organism>
<evidence type="ECO:0000313" key="13">
    <source>
        <dbReference type="Proteomes" id="UP000076632"/>
    </source>
</evidence>
<evidence type="ECO:0000259" key="10">
    <source>
        <dbReference type="Pfam" id="PF07731"/>
    </source>
</evidence>
<dbReference type="GO" id="GO:0004322">
    <property type="term" value="F:ferroxidase activity"/>
    <property type="evidence" value="ECO:0007669"/>
    <property type="project" value="EnsemblFungi"/>
</dbReference>
<dbReference type="STRING" id="1328760.A0A165HUC4"/>
<dbReference type="CDD" id="cd13851">
    <property type="entry name" value="CuRO_1_Fet3p"/>
    <property type="match status" value="1"/>
</dbReference>
<evidence type="ECO:0000256" key="8">
    <source>
        <dbReference type="SAM" id="SignalP"/>
    </source>
</evidence>
<dbReference type="PANTHER" id="PTHR11709">
    <property type="entry name" value="MULTI-COPPER OXIDASE"/>
    <property type="match status" value="1"/>
</dbReference>
<dbReference type="InterPro" id="IPR001117">
    <property type="entry name" value="Cu-oxidase_2nd"/>
</dbReference>
<dbReference type="InterPro" id="IPR044130">
    <property type="entry name" value="CuRO_2_Fet3-like"/>
</dbReference>
<dbReference type="FunFam" id="2.60.40.420:FF:000022">
    <property type="entry name" value="FET5p Multicopper oxidase"/>
    <property type="match status" value="1"/>
</dbReference>
<dbReference type="PROSITE" id="PS00079">
    <property type="entry name" value="MULTICOPPER_OXIDASE1"/>
    <property type="match status" value="1"/>
</dbReference>
<dbReference type="SUPFAM" id="SSF49503">
    <property type="entry name" value="Cupredoxins"/>
    <property type="match status" value="3"/>
</dbReference>
<dbReference type="InterPro" id="IPR002355">
    <property type="entry name" value="Cu_oxidase_Cu_BS"/>
</dbReference>
<dbReference type="Pfam" id="PF07731">
    <property type="entry name" value="Cu-oxidase_2"/>
    <property type="match status" value="2"/>
</dbReference>
<keyword evidence="7" id="KW-1133">Transmembrane helix</keyword>